<reference evidence="12 13" key="1">
    <citation type="submission" date="2016-10" db="EMBL/GenBank/DDBJ databases">
        <authorList>
            <person name="de Groot N.N."/>
        </authorList>
    </citation>
    <scope>NUCLEOTIDE SEQUENCE [LARGE SCALE GENOMIC DNA]</scope>
    <source>
        <strain evidence="12 13">DSM 2179</strain>
    </source>
</reference>
<evidence type="ECO:0000256" key="4">
    <source>
        <dbReference type="ARBA" id="ARBA00022448"/>
    </source>
</evidence>
<dbReference type="Proteomes" id="UP000199662">
    <property type="component" value="Unassembled WGS sequence"/>
</dbReference>
<gene>
    <name evidence="12" type="ORF">SAMN05660742_11235</name>
</gene>
<keyword evidence="12" id="KW-0969">Cilium</keyword>
<keyword evidence="10" id="KW-1006">Bacterial flagellum protein export</keyword>
<keyword evidence="5" id="KW-1003">Cell membrane</keyword>
<keyword evidence="4" id="KW-0813">Transport</keyword>
<keyword evidence="11" id="KW-0175">Coiled coil</keyword>
<organism evidence="12 13">
    <name type="scientific">Propionispira arboris</name>
    <dbReference type="NCBI Taxonomy" id="84035"/>
    <lineage>
        <taxon>Bacteria</taxon>
        <taxon>Bacillati</taxon>
        <taxon>Bacillota</taxon>
        <taxon>Negativicutes</taxon>
        <taxon>Selenomonadales</taxon>
        <taxon>Selenomonadaceae</taxon>
        <taxon>Propionispira</taxon>
    </lineage>
</organism>
<dbReference type="GO" id="GO:0006935">
    <property type="term" value="P:chemotaxis"/>
    <property type="evidence" value="ECO:0007669"/>
    <property type="project" value="UniProtKB-KW"/>
</dbReference>
<dbReference type="GO" id="GO:0044781">
    <property type="term" value="P:bacterial-type flagellum organization"/>
    <property type="evidence" value="ECO:0007669"/>
    <property type="project" value="UniProtKB-KW"/>
</dbReference>
<dbReference type="GO" id="GO:0015031">
    <property type="term" value="P:protein transport"/>
    <property type="evidence" value="ECO:0007669"/>
    <property type="project" value="UniProtKB-KW"/>
</dbReference>
<keyword evidence="7" id="KW-1005">Bacterial flagellum biogenesis</keyword>
<dbReference type="GO" id="GO:0005886">
    <property type="term" value="C:plasma membrane"/>
    <property type="evidence" value="ECO:0007669"/>
    <property type="project" value="UniProtKB-SubCell"/>
</dbReference>
<evidence type="ECO:0000256" key="5">
    <source>
        <dbReference type="ARBA" id="ARBA00022475"/>
    </source>
</evidence>
<dbReference type="InterPro" id="IPR053716">
    <property type="entry name" value="Flag_assembly_chemotaxis_eff"/>
</dbReference>
<dbReference type="RefSeq" id="WP_091832147.1">
    <property type="nucleotide sequence ID" value="NZ_FNZK01000012.1"/>
</dbReference>
<evidence type="ECO:0000256" key="2">
    <source>
        <dbReference type="ARBA" id="ARBA00010004"/>
    </source>
</evidence>
<proteinExistence type="inferred from homology"/>
<evidence type="ECO:0000256" key="10">
    <source>
        <dbReference type="ARBA" id="ARBA00023225"/>
    </source>
</evidence>
<dbReference type="Pfam" id="PF02050">
    <property type="entry name" value="FliJ"/>
    <property type="match status" value="1"/>
</dbReference>
<dbReference type="EMBL" id="FNZK01000012">
    <property type="protein sequence ID" value="SEJ62568.1"/>
    <property type="molecule type" value="Genomic_DNA"/>
</dbReference>
<keyword evidence="12" id="KW-0966">Cell projection</keyword>
<keyword evidence="6" id="KW-0145">Chemotaxis</keyword>
<keyword evidence="13" id="KW-1185">Reference proteome</keyword>
<accession>A0A1H7AAY0</accession>
<evidence type="ECO:0000256" key="1">
    <source>
        <dbReference type="ARBA" id="ARBA00004413"/>
    </source>
</evidence>
<evidence type="ECO:0000256" key="9">
    <source>
        <dbReference type="ARBA" id="ARBA00023136"/>
    </source>
</evidence>
<evidence type="ECO:0000256" key="6">
    <source>
        <dbReference type="ARBA" id="ARBA00022500"/>
    </source>
</evidence>
<dbReference type="Gene3D" id="1.10.287.1700">
    <property type="match status" value="1"/>
</dbReference>
<evidence type="ECO:0000313" key="13">
    <source>
        <dbReference type="Proteomes" id="UP000199662"/>
    </source>
</evidence>
<keyword evidence="9" id="KW-0472">Membrane</keyword>
<keyword evidence="12" id="KW-0282">Flagellum</keyword>
<evidence type="ECO:0000313" key="12">
    <source>
        <dbReference type="EMBL" id="SEJ62568.1"/>
    </source>
</evidence>
<evidence type="ECO:0000256" key="11">
    <source>
        <dbReference type="SAM" id="Coils"/>
    </source>
</evidence>
<keyword evidence="8" id="KW-0653">Protein transport</keyword>
<dbReference type="STRING" id="84035.SAMN05660742_11235"/>
<dbReference type="GO" id="GO:0009288">
    <property type="term" value="C:bacterial-type flagellum"/>
    <property type="evidence" value="ECO:0007669"/>
    <property type="project" value="InterPro"/>
</dbReference>
<feature type="coiled-coil region" evidence="11">
    <location>
        <begin position="26"/>
        <end position="110"/>
    </location>
</feature>
<protein>
    <recommendedName>
        <fullName evidence="3">Flagellar FliJ protein</fullName>
    </recommendedName>
</protein>
<dbReference type="GO" id="GO:0071973">
    <property type="term" value="P:bacterial-type flagellum-dependent cell motility"/>
    <property type="evidence" value="ECO:0007669"/>
    <property type="project" value="InterPro"/>
</dbReference>
<evidence type="ECO:0000256" key="8">
    <source>
        <dbReference type="ARBA" id="ARBA00022927"/>
    </source>
</evidence>
<dbReference type="AlphaFoldDB" id="A0A1H7AAY0"/>
<sequence length="149" mass="17581">MKKFKFQLAALLKVTKMNKDKSEVKLAQATQHLINQKNALTNLEKEMQAGLQEYEVMTARTKINITVLTTYSSFFAWKRSQIEQQKQAIIKAEQERMQRLEELKIVMNKLKSIEQLREKRFDEFKQQALAEEQKQLDEIGLQIYTRAAK</sequence>
<evidence type="ECO:0000256" key="7">
    <source>
        <dbReference type="ARBA" id="ARBA00022795"/>
    </source>
</evidence>
<dbReference type="InterPro" id="IPR012823">
    <property type="entry name" value="Flagell_FliJ"/>
</dbReference>
<comment type="subcellular location">
    <subcellularLocation>
        <location evidence="1">Cell membrane</location>
        <topology evidence="1">Peripheral membrane protein</topology>
        <orientation evidence="1">Cytoplasmic side</orientation>
    </subcellularLocation>
</comment>
<evidence type="ECO:0000256" key="3">
    <source>
        <dbReference type="ARBA" id="ARBA00020392"/>
    </source>
</evidence>
<comment type="similarity">
    <text evidence="2">Belongs to the FliJ family.</text>
</comment>
<name>A0A1H7AAY0_9FIRM</name>